<dbReference type="InterPro" id="IPR050378">
    <property type="entry name" value="Metallo-dep_Hydrolases_sf"/>
</dbReference>
<dbReference type="InterPro" id="IPR011059">
    <property type="entry name" value="Metal-dep_hydrolase_composite"/>
</dbReference>
<dbReference type="EMBL" id="VOQQ01000001">
    <property type="protein sequence ID" value="TXC64872.1"/>
    <property type="molecule type" value="Genomic_DNA"/>
</dbReference>
<dbReference type="InterPro" id="IPR032466">
    <property type="entry name" value="Metal_Hydrolase"/>
</dbReference>
<dbReference type="InterPro" id="IPR023100">
    <property type="entry name" value="D-aminoacylase_insert_dom_sf"/>
</dbReference>
<evidence type="ECO:0000313" key="4">
    <source>
        <dbReference type="EMBL" id="TXC64872.1"/>
    </source>
</evidence>
<evidence type="ECO:0000259" key="3">
    <source>
        <dbReference type="Pfam" id="PF07969"/>
    </source>
</evidence>
<proteinExistence type="predicted"/>
<dbReference type="Gene3D" id="3.30.1490.130">
    <property type="entry name" value="D-aminoacylase. Domain 3"/>
    <property type="match status" value="1"/>
</dbReference>
<sequence length="520" mass="55609">MRATTGRVVGALALLLSLGAAAPSRQPAFDIVISGGRVMDPETGFDRIANVGIRGHSIVAISTTPLHGQVEIDARGNVVAPGFIDLHAHGQMQLAQRYQAHDGVTTAIDAEAGALPLAPYYQAMAGRSIINYGVSASHRCARIEVIGGVPCGGHFATNEATYRVWTHAGAAGDRPFTQPATPEQQARIVALLRQAVDEGAIGVGLGLEYTPGAGRSEIYDIFKMAADINAPVFVHVRRRTPDAAPGVPIAVVQELIADAAVTGASLHICHVHSTGLGDTPVLIDMIDRAEARGIDVTSEAYPYTAGSTMIGSEFFAPGWQQRSSITYSDLQWTATGERLTEESFNRYRRETPNGMVIVHMIPDAIVDQAIAASNLLISSDGQPWMTQGEHPRGAGTFSRVLGRYVRERHTLTLMAALRKMTLLPAQRLEQIAPAMHNKGRIRVGADADIVIFDPNRIIDNATYEHPMQFSGGISTLIVGGTPVIRNGELVANVFPGQAVRSQPTAARRPATNRPARRNTA</sequence>
<dbReference type="NCBIfam" id="NF006560">
    <property type="entry name" value="PRK09061.1"/>
    <property type="match status" value="1"/>
</dbReference>
<keyword evidence="4" id="KW-0378">Hydrolase</keyword>
<dbReference type="SUPFAM" id="SSF51556">
    <property type="entry name" value="Metallo-dependent hydrolases"/>
    <property type="match status" value="1"/>
</dbReference>
<feature type="signal peptide" evidence="2">
    <location>
        <begin position="1"/>
        <end position="22"/>
    </location>
</feature>
<reference evidence="4 5" key="1">
    <citation type="journal article" date="2015" name="J. Microbiol.">
        <title>Sphingosinicella ginsenosidimutans sp. nov., with ginsenoside converting activity.</title>
        <authorList>
            <person name="Kim J.K."/>
            <person name="Kang M.S."/>
            <person name="Park S.C."/>
            <person name="Kim K.M."/>
            <person name="Choi K."/>
            <person name="Yoon M.H."/>
            <person name="Im W.T."/>
        </authorList>
    </citation>
    <scope>NUCLEOTIDE SEQUENCE [LARGE SCALE GENOMIC DNA]</scope>
    <source>
        <strain evidence="4 5">BS-11</strain>
    </source>
</reference>
<dbReference type="GO" id="GO:0005829">
    <property type="term" value="C:cytosol"/>
    <property type="evidence" value="ECO:0007669"/>
    <property type="project" value="TreeGrafter"/>
</dbReference>
<dbReference type="OrthoDB" id="9766983at2"/>
<dbReference type="AlphaFoldDB" id="A0A5C6TWU9"/>
<protein>
    <submittedName>
        <fullName evidence="4">Amidohydrolase family protein</fullName>
    </submittedName>
</protein>
<dbReference type="PANTHER" id="PTHR11647">
    <property type="entry name" value="HYDRANTOINASE/DIHYDROPYRIMIDINASE FAMILY MEMBER"/>
    <property type="match status" value="1"/>
</dbReference>
<evidence type="ECO:0000313" key="5">
    <source>
        <dbReference type="Proteomes" id="UP000321249"/>
    </source>
</evidence>
<feature type="compositionally biased region" description="Low complexity" evidence="1">
    <location>
        <begin position="503"/>
        <end position="513"/>
    </location>
</feature>
<dbReference type="Gene3D" id="3.20.20.140">
    <property type="entry name" value="Metal-dependent hydrolases"/>
    <property type="match status" value="1"/>
</dbReference>
<keyword evidence="5" id="KW-1185">Reference proteome</keyword>
<keyword evidence="2" id="KW-0732">Signal</keyword>
<name>A0A5C6TWU9_9SPHN</name>
<comment type="caution">
    <text evidence="4">The sequence shown here is derived from an EMBL/GenBank/DDBJ whole genome shotgun (WGS) entry which is preliminary data.</text>
</comment>
<dbReference type="Gene3D" id="2.30.40.10">
    <property type="entry name" value="Urease, subunit C, domain 1"/>
    <property type="match status" value="1"/>
</dbReference>
<feature type="region of interest" description="Disordered" evidence="1">
    <location>
        <begin position="500"/>
        <end position="520"/>
    </location>
</feature>
<dbReference type="Pfam" id="PF07969">
    <property type="entry name" value="Amidohydro_3"/>
    <property type="match status" value="2"/>
</dbReference>
<dbReference type="GO" id="GO:0016811">
    <property type="term" value="F:hydrolase activity, acting on carbon-nitrogen (but not peptide) bonds, in linear amides"/>
    <property type="evidence" value="ECO:0007669"/>
    <property type="project" value="InterPro"/>
</dbReference>
<dbReference type="RefSeq" id="WP_147041941.1">
    <property type="nucleotide sequence ID" value="NZ_BAABIR010000001.1"/>
</dbReference>
<feature type="domain" description="Amidohydrolase 3" evidence="3">
    <location>
        <begin position="388"/>
        <end position="483"/>
    </location>
</feature>
<feature type="domain" description="Amidohydrolase 3" evidence="3">
    <location>
        <begin position="71"/>
        <end position="115"/>
    </location>
</feature>
<feature type="chain" id="PRO_5023033143" evidence="2">
    <location>
        <begin position="23"/>
        <end position="520"/>
    </location>
</feature>
<accession>A0A5C6TWU9</accession>
<dbReference type="Proteomes" id="UP000321249">
    <property type="component" value="Unassembled WGS sequence"/>
</dbReference>
<dbReference type="GO" id="GO:0016812">
    <property type="term" value="F:hydrolase activity, acting on carbon-nitrogen (but not peptide) bonds, in cyclic amides"/>
    <property type="evidence" value="ECO:0007669"/>
    <property type="project" value="TreeGrafter"/>
</dbReference>
<organism evidence="4 5">
    <name type="scientific">Allosphingosinicella ginsenosidimutans</name>
    <dbReference type="NCBI Taxonomy" id="1176539"/>
    <lineage>
        <taxon>Bacteria</taxon>
        <taxon>Pseudomonadati</taxon>
        <taxon>Pseudomonadota</taxon>
        <taxon>Alphaproteobacteria</taxon>
        <taxon>Sphingomonadales</taxon>
        <taxon>Sphingomonadaceae</taxon>
        <taxon>Allosphingosinicella</taxon>
    </lineage>
</organism>
<evidence type="ECO:0000256" key="1">
    <source>
        <dbReference type="SAM" id="MobiDB-lite"/>
    </source>
</evidence>
<evidence type="ECO:0000256" key="2">
    <source>
        <dbReference type="SAM" id="SignalP"/>
    </source>
</evidence>
<gene>
    <name evidence="4" type="ORF">FRZ32_02090</name>
</gene>
<dbReference type="SUPFAM" id="SSF51338">
    <property type="entry name" value="Composite domain of metallo-dependent hydrolases"/>
    <property type="match status" value="1"/>
</dbReference>
<dbReference type="InterPro" id="IPR013108">
    <property type="entry name" value="Amidohydro_3"/>
</dbReference>
<dbReference type="PANTHER" id="PTHR11647:SF1">
    <property type="entry name" value="COLLAPSIN RESPONSE MEDIATOR PROTEIN"/>
    <property type="match status" value="1"/>
</dbReference>